<dbReference type="PANTHER" id="PTHR47163">
    <property type="entry name" value="DDE_TNP_IS1595 DOMAIN-CONTAINING PROTEIN"/>
    <property type="match status" value="1"/>
</dbReference>
<evidence type="ECO:0000313" key="2">
    <source>
        <dbReference type="Proteomes" id="UP000887565"/>
    </source>
</evidence>
<dbReference type="PANTHER" id="PTHR47163:SF3">
    <property type="entry name" value="PROTEIN CBG18017"/>
    <property type="match status" value="1"/>
</dbReference>
<sequence>MGGPGEIVQIDESLMRGRRKYNRGRLLQGNRVPPARQNYGNRVVGPWVFGLIHKRADGTQDLRMFHVLRRNEPTLRAIIQRHVAPSTTIRSDLWRAYGNISNWPGFNYQHETVSQITVEKCTYTMLTVEHCLESMIGHKNPPPSKKEVCATLQLGKQMTGCPSFSNFREVVQRHHNEKEKSADPT</sequence>
<dbReference type="WBParaSite" id="nRc.2.0.1.t36290-RA">
    <property type="protein sequence ID" value="nRc.2.0.1.t36290-RA"/>
    <property type="gene ID" value="nRc.2.0.1.g36290"/>
</dbReference>
<keyword evidence="2" id="KW-1185">Reference proteome</keyword>
<evidence type="ECO:0000259" key="1">
    <source>
        <dbReference type="SMART" id="SM01126"/>
    </source>
</evidence>
<dbReference type="Proteomes" id="UP000887565">
    <property type="component" value="Unplaced"/>
</dbReference>
<proteinExistence type="predicted"/>
<dbReference type="SMART" id="SM01126">
    <property type="entry name" value="DDE_Tnp_IS1595"/>
    <property type="match status" value="1"/>
</dbReference>
<dbReference type="AlphaFoldDB" id="A0A915KD35"/>
<accession>A0A915KD35</accession>
<dbReference type="Pfam" id="PF12762">
    <property type="entry name" value="DDE_Tnp_IS1595"/>
    <property type="match status" value="1"/>
</dbReference>
<protein>
    <submittedName>
        <fullName evidence="3">ISXO2-like transposase domain-containing protein</fullName>
    </submittedName>
</protein>
<reference evidence="3" key="1">
    <citation type="submission" date="2022-11" db="UniProtKB">
        <authorList>
            <consortium name="WormBaseParasite"/>
        </authorList>
    </citation>
    <scope>IDENTIFICATION</scope>
</reference>
<feature type="domain" description="ISXO2-like transposase" evidence="1">
    <location>
        <begin position="1"/>
        <end position="140"/>
    </location>
</feature>
<organism evidence="2 3">
    <name type="scientific">Romanomermis culicivorax</name>
    <name type="common">Nematode worm</name>
    <dbReference type="NCBI Taxonomy" id="13658"/>
    <lineage>
        <taxon>Eukaryota</taxon>
        <taxon>Metazoa</taxon>
        <taxon>Ecdysozoa</taxon>
        <taxon>Nematoda</taxon>
        <taxon>Enoplea</taxon>
        <taxon>Dorylaimia</taxon>
        <taxon>Mermithida</taxon>
        <taxon>Mermithoidea</taxon>
        <taxon>Mermithidae</taxon>
        <taxon>Romanomermis</taxon>
    </lineage>
</organism>
<evidence type="ECO:0000313" key="3">
    <source>
        <dbReference type="WBParaSite" id="nRc.2.0.1.t36290-RA"/>
    </source>
</evidence>
<name>A0A915KD35_ROMCU</name>
<dbReference type="InterPro" id="IPR024445">
    <property type="entry name" value="Tnp_ISXO2-like"/>
</dbReference>
<dbReference type="InterPro" id="IPR053164">
    <property type="entry name" value="IS1016-like_transposase"/>
</dbReference>